<feature type="compositionally biased region" description="Low complexity" evidence="1">
    <location>
        <begin position="906"/>
        <end position="925"/>
    </location>
</feature>
<dbReference type="InterPro" id="IPR023214">
    <property type="entry name" value="HAD_sf"/>
</dbReference>
<dbReference type="SUPFAM" id="SSF56784">
    <property type="entry name" value="HAD-like"/>
    <property type="match status" value="1"/>
</dbReference>
<protein>
    <submittedName>
        <fullName evidence="2">HAD hydrolase family protein</fullName>
    </submittedName>
</protein>
<evidence type="ECO:0000313" key="3">
    <source>
        <dbReference type="Proteomes" id="UP001108029"/>
    </source>
</evidence>
<dbReference type="Gene3D" id="3.90.1070.10">
    <property type="match status" value="1"/>
</dbReference>
<reference evidence="2" key="1">
    <citation type="submission" date="2021-12" db="EMBL/GenBank/DDBJ databases">
        <authorList>
            <person name="Lee J.-H."/>
            <person name="Kim S.-B."/>
        </authorList>
    </citation>
    <scope>NUCLEOTIDE SEQUENCE</scope>
    <source>
        <strain evidence="2">NR30</strain>
    </source>
</reference>
<gene>
    <name evidence="2" type="ORF">LJ657_30280</name>
</gene>
<keyword evidence="3" id="KW-1185">Reference proteome</keyword>
<dbReference type="Proteomes" id="UP001108029">
    <property type="component" value="Unassembled WGS sequence"/>
</dbReference>
<dbReference type="PANTHER" id="PTHR10000:SF8">
    <property type="entry name" value="HAD SUPERFAMILY HYDROLASE-LIKE, TYPE 3"/>
    <property type="match status" value="1"/>
</dbReference>
<dbReference type="Pfam" id="PF08282">
    <property type="entry name" value="Hydrolase_3"/>
    <property type="match status" value="1"/>
</dbReference>
<keyword evidence="2" id="KW-0378">Hydrolase</keyword>
<dbReference type="SUPFAM" id="SSF53271">
    <property type="entry name" value="PRTase-like"/>
    <property type="match status" value="1"/>
</dbReference>
<evidence type="ECO:0000313" key="2">
    <source>
        <dbReference type="EMBL" id="MCD9877836.1"/>
    </source>
</evidence>
<accession>A0A9Q3VUY7</accession>
<dbReference type="InterPro" id="IPR036412">
    <property type="entry name" value="HAD-like_sf"/>
</dbReference>
<dbReference type="GO" id="GO:0016791">
    <property type="term" value="F:phosphatase activity"/>
    <property type="evidence" value="ECO:0007669"/>
    <property type="project" value="UniProtKB-ARBA"/>
</dbReference>
<evidence type="ECO:0000256" key="1">
    <source>
        <dbReference type="SAM" id="MobiDB-lite"/>
    </source>
</evidence>
<comment type="caution">
    <text evidence="2">The sequence shown here is derived from an EMBL/GenBank/DDBJ whole genome shotgun (WGS) entry which is preliminary data.</text>
</comment>
<dbReference type="InterPro" id="IPR029057">
    <property type="entry name" value="PRTase-like"/>
</dbReference>
<dbReference type="GO" id="GO:0005829">
    <property type="term" value="C:cytosol"/>
    <property type="evidence" value="ECO:0007669"/>
    <property type="project" value="TreeGrafter"/>
</dbReference>
<proteinExistence type="predicted"/>
<dbReference type="AlphaFoldDB" id="A0A9Q3VUY7"/>
<sequence length="925" mass="98135">MVPDLCAGVAELHRGLLDASVRGDALDAYLFAAGIVQVCEDRLNGTPWLLSRAAQQLEDTAARPLVRLVLNSAVATAGLTPASRCLRSWLSVVRQLTDALASAVTAGSYGTAHRGAFTGRVSTLLERLGTEGPEPAAALLEGSTLRSPSCFRSFDQHPRDVLELVARFIDRYPDRSRRLMVIGLRTSGSYLAPLTGAALRAEGYARVAVRTTRPAGAGSRADHAELRSALRDGALVLLIDDPPRSGDSLATVAQGLLRTGFPAERVVMLFAAFDDRPVPAPIAAHPSVVLPPGDWYIRERLRKQGLHRTLAALLPDHEVLGLSAAEPGHPSRWSHLEVPFTVLAHTDRGDREMHLVAQGAGTGYFGRHSLAAARALDGLVPQVHGFHDGVLLWERQPAEPGRSSDPVPTELVPAADVLRYVIERRERLPLNEDRSPLLTGRQPVWEVGARLFAHRCGRLAAPLRPLLIDPLLRELLRTSSASLADGHMVFGRWWHGPEGWTKTDFDDGHFSHLDLAEYDAAYDLAGATQALPEHEDQLLADYERLTGTRVPAARWCVYGAALGWNAERLLCSGAGTGMDEAAARRARSRAVQRYLAGLYLGDLDDVTFAASSAPPSQAWCVLDVDGVLESDLFGVAAPSPTGMLALRGLRAHGYQVLLATGRPVPEVRDRCRVYGLLGGVAEYGAVVYDAERDHCAPLVTGHGRSALARVLSGLPSVTLDSQYRVCLRACRGCGAGRTALDARTVRQVSGGQEAVGFTAVQGETQTDFVPVGVDKWTGLEALLERLGAPPGTRPVLAVGDSATDIPLLRRARYGCAPGNAAPAVRAAGLPVLRRPYQVGLADAVGRLLGHVPGSCPVCCAPALSPADAALTALLAVSEAGWAGMPGRLARFARARAAMAGSSGTDGPAAAAPAPGAAAVGPQRRS</sequence>
<dbReference type="EMBL" id="JAJSBI010000018">
    <property type="protein sequence ID" value="MCD9877836.1"/>
    <property type="molecule type" value="Genomic_DNA"/>
</dbReference>
<dbReference type="Gene3D" id="3.40.50.1000">
    <property type="entry name" value="HAD superfamily/HAD-like"/>
    <property type="match status" value="1"/>
</dbReference>
<dbReference type="GO" id="GO:0000287">
    <property type="term" value="F:magnesium ion binding"/>
    <property type="evidence" value="ECO:0007669"/>
    <property type="project" value="TreeGrafter"/>
</dbReference>
<organism evidence="2 3">
    <name type="scientific">Streptomyces guryensis</name>
    <dbReference type="NCBI Taxonomy" id="2886947"/>
    <lineage>
        <taxon>Bacteria</taxon>
        <taxon>Bacillati</taxon>
        <taxon>Actinomycetota</taxon>
        <taxon>Actinomycetes</taxon>
        <taxon>Kitasatosporales</taxon>
        <taxon>Streptomycetaceae</taxon>
        <taxon>Streptomyces</taxon>
    </lineage>
</organism>
<dbReference type="PANTHER" id="PTHR10000">
    <property type="entry name" value="PHOSPHOSERINE PHOSPHATASE"/>
    <property type="match status" value="1"/>
</dbReference>
<dbReference type="RefSeq" id="WP_232652025.1">
    <property type="nucleotide sequence ID" value="NZ_JAJSBI010000018.1"/>
</dbReference>
<feature type="region of interest" description="Disordered" evidence="1">
    <location>
        <begin position="899"/>
        <end position="925"/>
    </location>
</feature>
<name>A0A9Q3VUY7_9ACTN</name>